<organism evidence="3 4">
    <name type="scientific">Rhodococcus coprophilus</name>
    <dbReference type="NCBI Taxonomy" id="38310"/>
    <lineage>
        <taxon>Bacteria</taxon>
        <taxon>Bacillati</taxon>
        <taxon>Actinomycetota</taxon>
        <taxon>Actinomycetes</taxon>
        <taxon>Mycobacteriales</taxon>
        <taxon>Nocardiaceae</taxon>
        <taxon>Rhodococcus</taxon>
    </lineage>
</organism>
<dbReference type="InterPro" id="IPR046291">
    <property type="entry name" value="DUF6328"/>
</dbReference>
<keyword evidence="4" id="KW-1185">Reference proteome</keyword>
<name>A0A2X4XBQ3_9NOCA</name>
<feature type="transmembrane region" description="Helical" evidence="2">
    <location>
        <begin position="159"/>
        <end position="178"/>
    </location>
</feature>
<feature type="region of interest" description="Disordered" evidence="1">
    <location>
        <begin position="6"/>
        <end position="31"/>
    </location>
</feature>
<keyword evidence="2" id="KW-0472">Membrane</keyword>
<evidence type="ECO:0000313" key="4">
    <source>
        <dbReference type="Proteomes" id="UP000249091"/>
    </source>
</evidence>
<feature type="transmembrane region" description="Helical" evidence="2">
    <location>
        <begin position="131"/>
        <end position="153"/>
    </location>
</feature>
<evidence type="ECO:0000256" key="1">
    <source>
        <dbReference type="SAM" id="MobiDB-lite"/>
    </source>
</evidence>
<dbReference type="AlphaFoldDB" id="A0A2X4XBQ3"/>
<feature type="transmembrane region" description="Helical" evidence="2">
    <location>
        <begin position="88"/>
        <end position="110"/>
    </location>
</feature>
<proteinExistence type="predicted"/>
<dbReference type="STRING" id="1219011.GCA_001895045_03826"/>
<dbReference type="KEGG" id="rcr:NCTC10994_03524"/>
<gene>
    <name evidence="3" type="ORF">NCTC10994_03524</name>
</gene>
<sequence length="195" mass="21205">MYVLFAPGAASGHPVSTPDDSRRDPPGSGYGHVAWGGRHETPLERLDRNWASLLQELRVVQTGVQVLTGLLLTLPFQGRFEDLTSYQYGVYLVTLLASVCATVFLVAPVVMHRLLFRRGQLPRLVAAAHRFTIAGIVFLGIALTGAVVLVVGIMLGDTVAFICGAASTLLFVGAWGLYPWWFRARTRSHGPLDGF</sequence>
<dbReference type="Pfam" id="PF19853">
    <property type="entry name" value="DUF6328"/>
    <property type="match status" value="1"/>
</dbReference>
<dbReference type="Proteomes" id="UP000249091">
    <property type="component" value="Chromosome 1"/>
</dbReference>
<accession>A0A2X4XBQ3</accession>
<dbReference type="EMBL" id="LS483468">
    <property type="protein sequence ID" value="SQI37205.1"/>
    <property type="molecule type" value="Genomic_DNA"/>
</dbReference>
<keyword evidence="2" id="KW-0812">Transmembrane</keyword>
<protein>
    <submittedName>
        <fullName evidence="3">Hypothetical membrane protein</fullName>
    </submittedName>
</protein>
<reference evidence="3 4" key="1">
    <citation type="submission" date="2018-06" db="EMBL/GenBank/DDBJ databases">
        <authorList>
            <consortium name="Pathogen Informatics"/>
            <person name="Doyle S."/>
        </authorList>
    </citation>
    <scope>NUCLEOTIDE SEQUENCE [LARGE SCALE GENOMIC DNA]</scope>
    <source>
        <strain evidence="3 4">NCTC10994</strain>
    </source>
</reference>
<evidence type="ECO:0000313" key="3">
    <source>
        <dbReference type="EMBL" id="SQI37205.1"/>
    </source>
</evidence>
<keyword evidence="2" id="KW-1133">Transmembrane helix</keyword>
<evidence type="ECO:0000256" key="2">
    <source>
        <dbReference type="SAM" id="Phobius"/>
    </source>
</evidence>